<feature type="region of interest" description="Disordered" evidence="1">
    <location>
        <begin position="228"/>
        <end position="257"/>
    </location>
</feature>
<evidence type="ECO:0000313" key="3">
    <source>
        <dbReference type="Proteomes" id="UP000516314"/>
    </source>
</evidence>
<reference evidence="2 3" key="1">
    <citation type="submission" date="2020-09" db="EMBL/GenBank/DDBJ databases">
        <authorList>
            <person name="Ashkenazy H."/>
        </authorList>
    </citation>
    <scope>NUCLEOTIDE SEQUENCE [LARGE SCALE GENOMIC DNA]</scope>
    <source>
        <strain evidence="3">cv. Cdm-0</strain>
    </source>
</reference>
<organism evidence="2 3">
    <name type="scientific">Arabidopsis thaliana</name>
    <name type="common">Mouse-ear cress</name>
    <dbReference type="NCBI Taxonomy" id="3702"/>
    <lineage>
        <taxon>Eukaryota</taxon>
        <taxon>Viridiplantae</taxon>
        <taxon>Streptophyta</taxon>
        <taxon>Embryophyta</taxon>
        <taxon>Tracheophyta</taxon>
        <taxon>Spermatophyta</taxon>
        <taxon>Magnoliopsida</taxon>
        <taxon>eudicotyledons</taxon>
        <taxon>Gunneridae</taxon>
        <taxon>Pentapetalae</taxon>
        <taxon>rosids</taxon>
        <taxon>malvids</taxon>
        <taxon>Brassicales</taxon>
        <taxon>Brassicaceae</taxon>
        <taxon>Camelineae</taxon>
        <taxon>Arabidopsis</taxon>
    </lineage>
</organism>
<dbReference type="AlphaFoldDB" id="A0A7G2FDZ2"/>
<protein>
    <submittedName>
        <fullName evidence="2">(thale cress) hypothetical protein</fullName>
    </submittedName>
</protein>
<dbReference type="Proteomes" id="UP000516314">
    <property type="component" value="Chromosome 5"/>
</dbReference>
<proteinExistence type="predicted"/>
<evidence type="ECO:0000313" key="2">
    <source>
        <dbReference type="EMBL" id="CAD5334119.1"/>
    </source>
</evidence>
<name>A0A7G2FDZ2_ARATH</name>
<feature type="region of interest" description="Disordered" evidence="1">
    <location>
        <begin position="184"/>
        <end position="216"/>
    </location>
</feature>
<feature type="compositionally biased region" description="Basic and acidic residues" evidence="1">
    <location>
        <begin position="9"/>
        <end position="21"/>
    </location>
</feature>
<feature type="region of interest" description="Disordered" evidence="1">
    <location>
        <begin position="1"/>
        <end position="21"/>
    </location>
</feature>
<sequence length="257" mass="28745">MVRVPPFKPSKEGDPELETFKEPNLDSTVRFGFGEELRVSSTPLDAMDHQSPSKDSESVVANQSDLKVKTSEYPLLDLSFKDSVAGFDSLDLFWRTPNFVGYIEEPLDIYLRDSFNYVGSFRHVSVAAEPSVKESESVVSEPFVSDSSISCHTEVNMRDDHQKHKGEQAKKKTFNDEIVSLSSCRRAEEKKCDDEEDKEGVDKSVDDSLSTEEATMSKELASVPFVNIAPNAPPLPNLNLQIHPQPHLGGRVRKEQP</sequence>
<accession>A0A7G2FDZ2</accession>
<gene>
    <name evidence="2" type="ORF">AT9943_LOCUS21442</name>
</gene>
<feature type="compositionally biased region" description="Basic and acidic residues" evidence="1">
    <location>
        <begin position="46"/>
        <end position="57"/>
    </location>
</feature>
<evidence type="ECO:0000256" key="1">
    <source>
        <dbReference type="SAM" id="MobiDB-lite"/>
    </source>
</evidence>
<feature type="region of interest" description="Disordered" evidence="1">
    <location>
        <begin position="41"/>
        <end position="63"/>
    </location>
</feature>
<dbReference type="EMBL" id="LR881470">
    <property type="protein sequence ID" value="CAD5334119.1"/>
    <property type="molecule type" value="Genomic_DNA"/>
</dbReference>